<evidence type="ECO:0000256" key="8">
    <source>
        <dbReference type="ARBA" id="ARBA00023146"/>
    </source>
</evidence>
<keyword evidence="7 11" id="KW-0648">Protein biosynthesis</keyword>
<gene>
    <name evidence="14" type="primary">leuS</name>
    <name evidence="14" type="ORF">ESZ_00196</name>
</gene>
<dbReference type="GO" id="GO:0006429">
    <property type="term" value="P:leucyl-tRNA aminoacylation"/>
    <property type="evidence" value="ECO:0007669"/>
    <property type="project" value="InterPro"/>
</dbReference>
<evidence type="ECO:0000256" key="4">
    <source>
        <dbReference type="ARBA" id="ARBA00022598"/>
    </source>
</evidence>
<dbReference type="InterPro" id="IPR014729">
    <property type="entry name" value="Rossmann-like_a/b/a_fold"/>
</dbReference>
<evidence type="ECO:0000256" key="7">
    <source>
        <dbReference type="ARBA" id="ARBA00022917"/>
    </source>
</evidence>
<comment type="similarity">
    <text evidence="1 11">Belongs to the class-I aminoacyl-tRNA synthetase family.</text>
</comment>
<evidence type="ECO:0000313" key="15">
    <source>
        <dbReference type="Proteomes" id="UP000509549"/>
    </source>
</evidence>
<name>A0A6J5JWX8_9GAMM</name>
<dbReference type="Pfam" id="PF08264">
    <property type="entry name" value="Anticodon_1"/>
    <property type="match status" value="1"/>
</dbReference>
<evidence type="ECO:0000256" key="5">
    <source>
        <dbReference type="ARBA" id="ARBA00022741"/>
    </source>
</evidence>
<accession>A0A6J5JWX8</accession>
<keyword evidence="4 11" id="KW-0436">Ligase</keyword>
<dbReference type="FunFam" id="1.10.730.10:FF:000002">
    <property type="entry name" value="Leucine--tRNA ligase"/>
    <property type="match status" value="1"/>
</dbReference>
<dbReference type="RefSeq" id="WP_176604926.1">
    <property type="nucleotide sequence ID" value="NZ_LR794158.1"/>
</dbReference>
<evidence type="ECO:0000313" key="14">
    <source>
        <dbReference type="EMBL" id="CAB3976396.1"/>
    </source>
</evidence>
<evidence type="ECO:0000256" key="3">
    <source>
        <dbReference type="ARBA" id="ARBA00022490"/>
    </source>
</evidence>
<dbReference type="Gene3D" id="1.10.730.10">
    <property type="entry name" value="Isoleucyl-tRNA Synthetase, Domain 1"/>
    <property type="match status" value="2"/>
</dbReference>
<dbReference type="InterPro" id="IPR013155">
    <property type="entry name" value="M/V/L/I-tRNA-synth_anticd-bd"/>
</dbReference>
<protein>
    <recommendedName>
        <fullName evidence="2">leucine--tRNA ligase</fullName>
        <ecNumber evidence="2">6.1.1.4</ecNumber>
    </recommendedName>
    <alternativeName>
        <fullName evidence="9">Leucyl-tRNA synthetase</fullName>
    </alternativeName>
</protein>
<dbReference type="PANTHER" id="PTHR43740:SF2">
    <property type="entry name" value="LEUCINE--TRNA LIGASE, MITOCHONDRIAL"/>
    <property type="match status" value="1"/>
</dbReference>
<evidence type="ECO:0000259" key="12">
    <source>
        <dbReference type="Pfam" id="PF00133"/>
    </source>
</evidence>
<evidence type="ECO:0000259" key="13">
    <source>
        <dbReference type="Pfam" id="PF08264"/>
    </source>
</evidence>
<dbReference type="InterPro" id="IPR002300">
    <property type="entry name" value="aa-tRNA-synth_Ia"/>
</dbReference>
<proteinExistence type="inferred from homology"/>
<keyword evidence="15" id="KW-1185">Reference proteome</keyword>
<dbReference type="KEGG" id="acil:ESZ_00196"/>
<dbReference type="Gene3D" id="3.40.50.620">
    <property type="entry name" value="HUPs"/>
    <property type="match status" value="2"/>
</dbReference>
<dbReference type="PRINTS" id="PR00985">
    <property type="entry name" value="TRNASYNTHLEU"/>
</dbReference>
<evidence type="ECO:0000256" key="11">
    <source>
        <dbReference type="RuleBase" id="RU363035"/>
    </source>
</evidence>
<dbReference type="Proteomes" id="UP000509549">
    <property type="component" value="Chromosome"/>
</dbReference>
<dbReference type="SUPFAM" id="SSF47323">
    <property type="entry name" value="Anticodon-binding domain of a subclass of class I aminoacyl-tRNA synthetases"/>
    <property type="match status" value="1"/>
</dbReference>
<evidence type="ECO:0000256" key="10">
    <source>
        <dbReference type="ARBA" id="ARBA00047469"/>
    </source>
</evidence>
<dbReference type="Gene3D" id="3.10.20.590">
    <property type="match status" value="1"/>
</dbReference>
<evidence type="ECO:0000256" key="9">
    <source>
        <dbReference type="ARBA" id="ARBA00030520"/>
    </source>
</evidence>
<keyword evidence="5 11" id="KW-0547">Nucleotide-binding</keyword>
<dbReference type="PROSITE" id="PS00178">
    <property type="entry name" value="AA_TRNA_LIGASE_I"/>
    <property type="match status" value="1"/>
</dbReference>
<dbReference type="InterPro" id="IPR002302">
    <property type="entry name" value="Leu-tRNA-ligase"/>
</dbReference>
<feature type="domain" description="Aminoacyl-tRNA synthetase class Ia" evidence="12">
    <location>
        <begin position="375"/>
        <end position="569"/>
    </location>
</feature>
<feature type="domain" description="Aminoacyl-tRNA synthetase class Ia" evidence="12">
    <location>
        <begin position="15"/>
        <end position="232"/>
    </location>
</feature>
<sequence>MIDKYSPNEIEKIAQEFWKKNKSFTLKKINIKNKYYCLSMFPYPSGKLHMGHIRNYTIGDIISRYKKLCGHVVFNPIGWDAFGMPAENAARDNNISPEEWTKKNIKDMKTQLQNLGFSFDWNREINTSHYSYYKWEQMFFIKLFESELVYKKNTFVNWDPIDKTVLANEQVIDGRGWRSNALVERKKINQWYISITKYADLLFDDLLKLKHWPQKVKDMQKNWIEKKVGYNINYNDIENNLELNLFFEQINNLNNILFIQISKENLDLIKNKHFISLDNVEQILLLNKLNNKTHILFINDDITNCLYIFNKQNNLNIKIEEIEILTNSQSKIVISKINNYDNLNFLLKNLNNNNKSLLSFRILNKYEKIKIINDYNLKDWCISRQRYWGVPIPIIDCSKCGIIPENIERLPIKLPKINQKCYKNISLKKNKYFINILCYKCKNKAQRETDTFDTFFESSWYYAKYLCKKNLNSKYLNKWLPVDQYIGGIEHANLHLIYARFFCKVMKDFDILNYDEPFTHLLTQGMVLMHGSKMSKSKGNIIDQAQIISKYGADTLRLFIMFVAPPEQSFEWNENGIIGCKKFLDKIWNLSKKIQNLNENFDFFIKEENLNEIQLSIVKSYNDSLINIKSIIDNKMTFNVVIAILMTLTNLIYKMEITYDINKYIFKKILEAIIILLSPFSPHITHVIWTHILKKNTTILNESFPKNIDLINENPLLIWIPIYINGKFKKKIQIEKNTNQENLTKLILMDNNLNKFLENKEIKNVFYKKEKLINLVVK</sequence>
<organism evidence="14 15">
    <name type="scientific">Candidatus Azoamicus ciliaticola</name>
    <dbReference type="NCBI Taxonomy" id="2652803"/>
    <lineage>
        <taxon>Bacteria</taxon>
        <taxon>Pseudomonadati</taxon>
        <taxon>Pseudomonadota</taxon>
        <taxon>Gammaproteobacteria</taxon>
        <taxon>Candidatus Azoamicaceae</taxon>
        <taxon>Candidatus Azoamicus</taxon>
    </lineage>
</organism>
<keyword evidence="8 11" id="KW-0030">Aminoacyl-tRNA synthetase</keyword>
<evidence type="ECO:0000256" key="6">
    <source>
        <dbReference type="ARBA" id="ARBA00022840"/>
    </source>
</evidence>
<dbReference type="SUPFAM" id="SSF52374">
    <property type="entry name" value="Nucleotidylyl transferase"/>
    <property type="match status" value="1"/>
</dbReference>
<comment type="catalytic activity">
    <reaction evidence="10">
        <text>tRNA(Leu) + L-leucine + ATP = L-leucyl-tRNA(Leu) + AMP + diphosphate</text>
        <dbReference type="Rhea" id="RHEA:11688"/>
        <dbReference type="Rhea" id="RHEA-COMP:9613"/>
        <dbReference type="Rhea" id="RHEA-COMP:9622"/>
        <dbReference type="ChEBI" id="CHEBI:30616"/>
        <dbReference type="ChEBI" id="CHEBI:33019"/>
        <dbReference type="ChEBI" id="CHEBI:57427"/>
        <dbReference type="ChEBI" id="CHEBI:78442"/>
        <dbReference type="ChEBI" id="CHEBI:78494"/>
        <dbReference type="ChEBI" id="CHEBI:456215"/>
        <dbReference type="EC" id="6.1.1.4"/>
    </reaction>
</comment>
<evidence type="ECO:0000256" key="1">
    <source>
        <dbReference type="ARBA" id="ARBA00005594"/>
    </source>
</evidence>
<dbReference type="InterPro" id="IPR009080">
    <property type="entry name" value="tRNAsynth_Ia_anticodon-bd"/>
</dbReference>
<dbReference type="Pfam" id="PF00133">
    <property type="entry name" value="tRNA-synt_1"/>
    <property type="match status" value="2"/>
</dbReference>
<reference evidence="14 15" key="1">
    <citation type="submission" date="2020-04" db="EMBL/GenBank/DDBJ databases">
        <authorList>
            <person name="Graf S J."/>
        </authorList>
    </citation>
    <scope>NUCLEOTIDE SEQUENCE [LARGE SCALE GENOMIC DNA]</scope>
    <source>
        <strain evidence="14">1</strain>
    </source>
</reference>
<dbReference type="GO" id="GO:0004823">
    <property type="term" value="F:leucine-tRNA ligase activity"/>
    <property type="evidence" value="ECO:0007669"/>
    <property type="project" value="UniProtKB-EC"/>
</dbReference>
<dbReference type="GO" id="GO:0005524">
    <property type="term" value="F:ATP binding"/>
    <property type="evidence" value="ECO:0007669"/>
    <property type="project" value="UniProtKB-KW"/>
</dbReference>
<dbReference type="EMBL" id="LR794158">
    <property type="protein sequence ID" value="CAB3976396.1"/>
    <property type="molecule type" value="Genomic_DNA"/>
</dbReference>
<feature type="domain" description="Methionyl/Valyl/Leucyl/Isoleucyl-tRNA synthetase anticodon-binding" evidence="13">
    <location>
        <begin position="620"/>
        <end position="740"/>
    </location>
</feature>
<keyword evidence="3" id="KW-0963">Cytoplasm</keyword>
<dbReference type="CDD" id="cd00812">
    <property type="entry name" value="LeuRS_core"/>
    <property type="match status" value="1"/>
</dbReference>
<dbReference type="EC" id="6.1.1.4" evidence="2"/>
<evidence type="ECO:0000256" key="2">
    <source>
        <dbReference type="ARBA" id="ARBA00013164"/>
    </source>
</evidence>
<dbReference type="AlphaFoldDB" id="A0A6J5JWX8"/>
<dbReference type="PANTHER" id="PTHR43740">
    <property type="entry name" value="LEUCYL-TRNA SYNTHETASE"/>
    <property type="match status" value="1"/>
</dbReference>
<keyword evidence="6 11" id="KW-0067">ATP-binding</keyword>
<dbReference type="InterPro" id="IPR001412">
    <property type="entry name" value="aa-tRNA-synth_I_CS"/>
</dbReference>